<dbReference type="EMBL" id="CAJPWZ010000542">
    <property type="protein sequence ID" value="CAG2196024.1"/>
    <property type="molecule type" value="Genomic_DNA"/>
</dbReference>
<accession>A0A8S3QN53</accession>
<reference evidence="1" key="1">
    <citation type="submission" date="2021-03" db="EMBL/GenBank/DDBJ databases">
        <authorList>
            <person name="Bekaert M."/>
        </authorList>
    </citation>
    <scope>NUCLEOTIDE SEQUENCE</scope>
</reference>
<dbReference type="AlphaFoldDB" id="A0A8S3QN53"/>
<keyword evidence="2" id="KW-1185">Reference proteome</keyword>
<sequence>MVPKNFKPLNLSCRQVCVCIKDYNLEQKVNALNQLGTTLDVETKISVRDLSDLSLCKYIEFPERKCSDRDCNNCGIYSVVNWYEPLITKSSTTCNQIVKYHQWETTSEQYEDRKGIKKRTNRLIQVQKKQPVSDVVKEVSKSMEQFSSHSFRSNFQQRVQSNIINELPMDHCLVVMDFSENLSLQPQDEIESAHWNIKQVTIHSIYIVRHALESTIQKPVFNNALTNRMNIW</sequence>
<dbReference type="PANTHER" id="PTHR46601:SF1">
    <property type="entry name" value="ADF-H DOMAIN-CONTAINING PROTEIN"/>
    <property type="match status" value="1"/>
</dbReference>
<name>A0A8S3QN53_MYTED</name>
<gene>
    <name evidence="1" type="ORF">MEDL_10917</name>
</gene>
<organism evidence="1 2">
    <name type="scientific">Mytilus edulis</name>
    <name type="common">Blue mussel</name>
    <dbReference type="NCBI Taxonomy" id="6550"/>
    <lineage>
        <taxon>Eukaryota</taxon>
        <taxon>Metazoa</taxon>
        <taxon>Spiralia</taxon>
        <taxon>Lophotrochozoa</taxon>
        <taxon>Mollusca</taxon>
        <taxon>Bivalvia</taxon>
        <taxon>Autobranchia</taxon>
        <taxon>Pteriomorphia</taxon>
        <taxon>Mytilida</taxon>
        <taxon>Mytiloidea</taxon>
        <taxon>Mytilidae</taxon>
        <taxon>Mytilinae</taxon>
        <taxon>Mytilus</taxon>
    </lineage>
</organism>
<proteinExistence type="predicted"/>
<evidence type="ECO:0000313" key="1">
    <source>
        <dbReference type="EMBL" id="CAG2196024.1"/>
    </source>
</evidence>
<dbReference type="Proteomes" id="UP000683360">
    <property type="component" value="Unassembled WGS sequence"/>
</dbReference>
<protein>
    <submittedName>
        <fullName evidence="1">Uncharacterized protein</fullName>
    </submittedName>
</protein>
<dbReference type="OrthoDB" id="5983328at2759"/>
<evidence type="ECO:0000313" key="2">
    <source>
        <dbReference type="Proteomes" id="UP000683360"/>
    </source>
</evidence>
<dbReference type="PANTHER" id="PTHR46601">
    <property type="entry name" value="ULP_PROTEASE DOMAIN-CONTAINING PROTEIN"/>
    <property type="match status" value="1"/>
</dbReference>
<comment type="caution">
    <text evidence="1">The sequence shown here is derived from an EMBL/GenBank/DDBJ whole genome shotgun (WGS) entry which is preliminary data.</text>
</comment>